<dbReference type="PANTHER" id="PTHR46033:SF16">
    <property type="entry name" value="AMINOTRANSFERASE-LIKE PLANT MOBILE DOMAIN-CONTAINING PROTEIN"/>
    <property type="match status" value="1"/>
</dbReference>
<dbReference type="InterPro" id="IPR019557">
    <property type="entry name" value="AminoTfrase-like_pln_mobile"/>
</dbReference>
<comment type="caution">
    <text evidence="3">The sequence shown here is derived from an EMBL/GenBank/DDBJ whole genome shotgun (WGS) entry which is preliminary data.</text>
</comment>
<feature type="region of interest" description="Disordered" evidence="1">
    <location>
        <begin position="874"/>
        <end position="943"/>
    </location>
</feature>
<gene>
    <name evidence="3" type="ORF">Taro_015491</name>
</gene>
<keyword evidence="4" id="KW-1185">Reference proteome</keyword>
<evidence type="ECO:0000313" key="4">
    <source>
        <dbReference type="Proteomes" id="UP000652761"/>
    </source>
</evidence>
<dbReference type="EMBL" id="NMUH01000667">
    <property type="protein sequence ID" value="MQL83015.1"/>
    <property type="molecule type" value="Genomic_DNA"/>
</dbReference>
<reference evidence="3" key="1">
    <citation type="submission" date="2017-07" db="EMBL/GenBank/DDBJ databases">
        <title>Taro Niue Genome Assembly and Annotation.</title>
        <authorList>
            <person name="Atibalentja N."/>
            <person name="Keating K."/>
            <person name="Fields C.J."/>
        </authorList>
    </citation>
    <scope>NUCLEOTIDE SEQUENCE</scope>
    <source>
        <strain evidence="3">Niue_2</strain>
        <tissue evidence="3">Leaf</tissue>
    </source>
</reference>
<dbReference type="PANTHER" id="PTHR46033">
    <property type="entry name" value="PROTEIN MAIN-LIKE 2"/>
    <property type="match status" value="1"/>
</dbReference>
<accession>A0A843UHP8</accession>
<evidence type="ECO:0000256" key="1">
    <source>
        <dbReference type="SAM" id="MobiDB-lite"/>
    </source>
</evidence>
<dbReference type="Pfam" id="PF10536">
    <property type="entry name" value="PMD"/>
    <property type="match status" value="1"/>
</dbReference>
<name>A0A843UHP8_COLES</name>
<proteinExistence type="predicted"/>
<dbReference type="OrthoDB" id="694455at2759"/>
<evidence type="ECO:0000259" key="2">
    <source>
        <dbReference type="Pfam" id="PF10536"/>
    </source>
</evidence>
<feature type="region of interest" description="Disordered" evidence="1">
    <location>
        <begin position="1142"/>
        <end position="1162"/>
    </location>
</feature>
<dbReference type="GO" id="GO:0010073">
    <property type="term" value="P:meristem maintenance"/>
    <property type="evidence" value="ECO:0007669"/>
    <property type="project" value="InterPro"/>
</dbReference>
<organism evidence="3 4">
    <name type="scientific">Colocasia esculenta</name>
    <name type="common">Wild taro</name>
    <name type="synonym">Arum esculentum</name>
    <dbReference type="NCBI Taxonomy" id="4460"/>
    <lineage>
        <taxon>Eukaryota</taxon>
        <taxon>Viridiplantae</taxon>
        <taxon>Streptophyta</taxon>
        <taxon>Embryophyta</taxon>
        <taxon>Tracheophyta</taxon>
        <taxon>Spermatophyta</taxon>
        <taxon>Magnoliopsida</taxon>
        <taxon>Liliopsida</taxon>
        <taxon>Araceae</taxon>
        <taxon>Aroideae</taxon>
        <taxon>Colocasieae</taxon>
        <taxon>Colocasia</taxon>
    </lineage>
</organism>
<feature type="compositionally biased region" description="Basic and acidic residues" evidence="1">
    <location>
        <begin position="1284"/>
        <end position="1299"/>
    </location>
</feature>
<feature type="domain" description="Aminotransferase-like plant mobile" evidence="2">
    <location>
        <begin position="253"/>
        <end position="487"/>
    </location>
</feature>
<feature type="region of interest" description="Disordered" evidence="1">
    <location>
        <begin position="1284"/>
        <end position="1306"/>
    </location>
</feature>
<sequence>MPQGRGYLSRKKVVLLDDMMPSLEEPRVTSKNSSLLDSGNNNVAEVDSDNLLAKGGVDISCISRLKGAYHYSREEDYPAHLPTDPELFNFIQNFLPSYMTAGDPCLSAERRYLESTILKSRDSLLGTCAFSYPSFPLGFAVQQRLPPIADLGPFSHDLNSYTRPRKISPAVWSLTNRHQTKPETDGLQLMPCDTRYISGGYDNRCLLNRIVDLTSPSWYGSWSVLSSSVFHFGATEWLMGVLHHYGEILKLSGIYEAVEAALYNYPCHTGLLQALVERFNARWNTFGTAEGETSIDLWSFHRISGLPISGGFYEEVVLDDLHTYRSNGAGQYILPYSLRFLTKVWRDLALIGRKDDPDSPLLNLTVSQNAWLRYFYNGPFCFFDNFATEGRRLEEYNQLNVRKPHHGRYIFAPENTGWNPRQLPDRTYLAAYLVYWLSSFVIPYGEEELIRPSLIYPACLLAEGHKLAIAPAALANIFHGLGSLSSHLSPRDRKTLLPTHYLSAWAGLLLPGLCQIVDLPRPTAPLILLFRNRPCEDLVTQLTGACYSLSFLPNGEQYLLQFGLISRGVRPYSVQTPNGVTYHLPHSRSFGPLLYKDWLLCIRPSVLVYRRGSSLVLEPYYPSRFARNFGYDQSVPPSAEFPLAVRNFHDHCLHMNAASWWNYFCREEVNSTCVLPSSEATGRIDLFYARWWFDRSNIFRLVPAKLRKFEESRLKKKGLPLILINVEFLKAHFRGLMRSYLKRYNSRTSRKNKSDSSRQYYQGEMPLLEPIELLGRKTTDIHGNLPEYDWWGHLLSDLGHSAKVALSVRLPPECINHPGWVRWEKHLTIAIGHAGPLEFLPRLENARTLHDVRNIMQRVGKICKADFLWLVPGPPSKSTDTPAQRIGGGRSNEGHSLPSRGGRVDKDDETDEEDNALTLSDDQGSLPEGCPPIHREEYGSTSQASASILPENAYYEVPPNFEFSEIATGDINPRFTFAELGVSSGQYSSVPSEVYIPVPVEEPTVAAEAPLGQEFYEQLFAAGTIDMCPTIAADPFLSPWGNTENPLFRQQAHSAFQVDGVAGCSGRYQETDEPMNYNVDPSPSPPRSFVPHPVDFPSSSQGFYSGERGFIQPPNSGMENRERNPSPGFVNSPALEIGVSSEHNITWPTEARPDSSSDDEDTGVWNYLVGKVQTVVNSANPPPIEAVRRVLEKYTTRAFTMGVSRNRWMGFVKIIWDKVYNLHVDMTWAPYSQRLQVLESDICSLSSDIDESDSRVADVRKRRKTRELRMATRGENIARLERELGKERSSQAQDARDETKDSEEEAVLIRDGDGSRRVRSFKIKEAERLKRKQPTCLCFSSYYGFGIFWFGIAYLYVDGVAFELFALPCLYLDVWILAESGLQKYLEVDYMRVPPQDYLSLWRAQPRSVTEPDLSFEYHWNATPVREVAKYLRRYDSSDARSPMAIV</sequence>
<evidence type="ECO:0000313" key="3">
    <source>
        <dbReference type="EMBL" id="MQL83015.1"/>
    </source>
</evidence>
<dbReference type="InterPro" id="IPR044824">
    <property type="entry name" value="MAIN-like"/>
</dbReference>
<dbReference type="Proteomes" id="UP000652761">
    <property type="component" value="Unassembled WGS sequence"/>
</dbReference>
<protein>
    <recommendedName>
        <fullName evidence="2">Aminotransferase-like plant mobile domain-containing protein</fullName>
    </recommendedName>
</protein>